<dbReference type="RefSeq" id="YP_009050028.1">
    <property type="nucleotide sequence ID" value="NC_024629.1"/>
</dbReference>
<evidence type="ECO:0000256" key="8">
    <source>
        <dbReference type="ARBA" id="ARBA00022990"/>
    </source>
</evidence>
<evidence type="ECO:0000256" key="2">
    <source>
        <dbReference type="ARBA" id="ARBA00008892"/>
    </source>
</evidence>
<feature type="transmembrane region" description="Helical" evidence="14">
    <location>
        <begin position="6"/>
        <end position="24"/>
    </location>
</feature>
<keyword evidence="12" id="KW-0066">ATP synthesis</keyword>
<dbReference type="GO" id="GO:0015078">
    <property type="term" value="F:proton transmembrane transporter activity"/>
    <property type="evidence" value="ECO:0007669"/>
    <property type="project" value="InterPro"/>
</dbReference>
<evidence type="ECO:0000256" key="13">
    <source>
        <dbReference type="RuleBase" id="RU003661"/>
    </source>
</evidence>
<evidence type="ECO:0000256" key="10">
    <source>
        <dbReference type="ARBA" id="ARBA00023128"/>
    </source>
</evidence>
<dbReference type="GeneID" id="20004223"/>
<comment type="subcellular location">
    <subcellularLocation>
        <location evidence="1 13">Mitochondrion membrane</location>
        <topology evidence="1 13">Single-pass membrane protein</topology>
    </subcellularLocation>
</comment>
<keyword evidence="8" id="KW-0007">Acetylation</keyword>
<geneLocation type="mitochondrion" evidence="15"/>
<proteinExistence type="inferred from homology"/>
<accession>A0A075BJ67</accession>
<dbReference type="GO" id="GO:0031966">
    <property type="term" value="C:mitochondrial membrane"/>
    <property type="evidence" value="ECO:0007669"/>
    <property type="project" value="UniProtKB-SubCell"/>
</dbReference>
<sequence length="68" mass="8058">MPQLEISSWPMVILSMVVALFYFIQMKMLNFTFHINPPLNSMKNHKHKMTWQLKWTKIYSPLSTSPSS</sequence>
<dbReference type="Pfam" id="PF00895">
    <property type="entry name" value="ATP-synt_8"/>
    <property type="match status" value="1"/>
</dbReference>
<evidence type="ECO:0000256" key="5">
    <source>
        <dbReference type="ARBA" id="ARBA00022692"/>
    </source>
</evidence>
<reference evidence="15" key="1">
    <citation type="journal article" date="2013" name="Mitochondrion">
        <title>Positive selection along the evolution of primate mitogenomes.</title>
        <authorList>
            <person name="Menezes A.N."/>
            <person name="Viana M.C."/>
            <person name="Furtado C."/>
            <person name="Schrago C.G."/>
            <person name="Seuanez H.N."/>
        </authorList>
    </citation>
    <scope>NUCLEOTIDE SEQUENCE</scope>
</reference>
<keyword evidence="7 14" id="KW-1133">Transmembrane helix</keyword>
<evidence type="ECO:0000256" key="4">
    <source>
        <dbReference type="ARBA" id="ARBA00022547"/>
    </source>
</evidence>
<evidence type="ECO:0000256" key="3">
    <source>
        <dbReference type="ARBA" id="ARBA00022448"/>
    </source>
</evidence>
<protein>
    <recommendedName>
        <fullName evidence="13">ATP synthase complex subunit 8</fullName>
    </recommendedName>
</protein>
<keyword evidence="6 13" id="KW-0375">Hydrogen ion transport</keyword>
<keyword evidence="5 13" id="KW-0812">Transmembrane</keyword>
<evidence type="ECO:0000256" key="11">
    <source>
        <dbReference type="ARBA" id="ARBA00023136"/>
    </source>
</evidence>
<keyword evidence="10 13" id="KW-0496">Mitochondrion</keyword>
<evidence type="ECO:0000256" key="6">
    <source>
        <dbReference type="ARBA" id="ARBA00022781"/>
    </source>
</evidence>
<dbReference type="GO" id="GO:0015986">
    <property type="term" value="P:proton motive force-driven ATP synthesis"/>
    <property type="evidence" value="ECO:0007669"/>
    <property type="project" value="InterPro"/>
</dbReference>
<evidence type="ECO:0000256" key="7">
    <source>
        <dbReference type="ARBA" id="ARBA00022989"/>
    </source>
</evidence>
<dbReference type="PANTHER" id="PTHR13722">
    <property type="entry name" value="ATP SYNTHASE PROTEIN 8"/>
    <property type="match status" value="1"/>
</dbReference>
<comment type="similarity">
    <text evidence="2 13">Belongs to the ATPase protein 8 family.</text>
</comment>
<dbReference type="InterPro" id="IPR039017">
    <property type="entry name" value="ATP8_mammal"/>
</dbReference>
<dbReference type="GO" id="GO:0045259">
    <property type="term" value="C:proton-transporting ATP synthase complex"/>
    <property type="evidence" value="ECO:0007669"/>
    <property type="project" value="UniProtKB-KW"/>
</dbReference>
<organism evidence="15">
    <name type="scientific">Chiropotes israelita</name>
    <dbReference type="NCBI Taxonomy" id="280163"/>
    <lineage>
        <taxon>Eukaryota</taxon>
        <taxon>Metazoa</taxon>
        <taxon>Chordata</taxon>
        <taxon>Craniata</taxon>
        <taxon>Vertebrata</taxon>
        <taxon>Euteleostomi</taxon>
        <taxon>Mammalia</taxon>
        <taxon>Eutheria</taxon>
        <taxon>Euarchontoglires</taxon>
        <taxon>Primates</taxon>
        <taxon>Haplorrhini</taxon>
        <taxon>Platyrrhini</taxon>
        <taxon>Pitheciidae</taxon>
        <taxon>Pitheciinae</taxon>
        <taxon>Chiropotes</taxon>
    </lineage>
</organism>
<keyword evidence="11 14" id="KW-0472">Membrane</keyword>
<dbReference type="CTD" id="4509"/>
<evidence type="ECO:0000256" key="14">
    <source>
        <dbReference type="SAM" id="Phobius"/>
    </source>
</evidence>
<dbReference type="PANTHER" id="PTHR13722:SF0">
    <property type="entry name" value="ATP SYNTHASE PROTEIN 8"/>
    <property type="match status" value="1"/>
</dbReference>
<evidence type="ECO:0000256" key="1">
    <source>
        <dbReference type="ARBA" id="ARBA00004304"/>
    </source>
</evidence>
<name>A0A075BJ67_9PRIM</name>
<keyword evidence="9 13" id="KW-0406">Ion transport</keyword>
<keyword evidence="3 13" id="KW-0813">Transport</keyword>
<evidence type="ECO:0000256" key="9">
    <source>
        <dbReference type="ARBA" id="ARBA00023065"/>
    </source>
</evidence>
<dbReference type="InterPro" id="IPR001421">
    <property type="entry name" value="ATP8_metazoa"/>
</dbReference>
<evidence type="ECO:0000256" key="12">
    <source>
        <dbReference type="ARBA" id="ARBA00023310"/>
    </source>
</evidence>
<dbReference type="AlphaFoldDB" id="A0A075BJ67"/>
<gene>
    <name evidence="15" type="primary">ATP8</name>
</gene>
<dbReference type="EMBL" id="KC592392">
    <property type="protein sequence ID" value="AGK43607.1"/>
    <property type="molecule type" value="Genomic_DNA"/>
</dbReference>
<evidence type="ECO:0000313" key="15">
    <source>
        <dbReference type="EMBL" id="AGK43607.1"/>
    </source>
</evidence>
<keyword evidence="4 13" id="KW-0138">CF(0)</keyword>